<evidence type="ECO:0008006" key="3">
    <source>
        <dbReference type="Google" id="ProtNLM"/>
    </source>
</evidence>
<keyword evidence="2" id="KW-1185">Reference proteome</keyword>
<dbReference type="Proteomes" id="UP001479520">
    <property type="component" value="Plasmid unnamed1"/>
</dbReference>
<keyword evidence="1" id="KW-0614">Plasmid</keyword>
<name>A0ABZ2XLB4_9RHOO</name>
<organism evidence="1 2">
    <name type="scientific">Azonexus hydrophilus</name>
    <dbReference type="NCBI Taxonomy" id="418702"/>
    <lineage>
        <taxon>Bacteria</taxon>
        <taxon>Pseudomonadati</taxon>
        <taxon>Pseudomonadota</taxon>
        <taxon>Betaproteobacteria</taxon>
        <taxon>Rhodocyclales</taxon>
        <taxon>Azonexaceae</taxon>
        <taxon>Azonexus</taxon>
    </lineage>
</organism>
<gene>
    <name evidence="1" type="ORF">AADV58_16800</name>
</gene>
<dbReference type="RefSeq" id="WP_341744748.1">
    <property type="nucleotide sequence ID" value="NZ_CP151407.1"/>
</dbReference>
<sequence length="59" mass="6368">MSALPAQAPMPTFSMQPVRYEDGSWGVSVQVTGLASEQQAEAAMQHMQKLFCGAPINEN</sequence>
<reference evidence="1 2" key="1">
    <citation type="submission" date="2024-04" db="EMBL/GenBank/DDBJ databases">
        <title>Dissimilatory iodate-reducing microorganisms contribute to the enrichment of iodine in groundwater.</title>
        <authorList>
            <person name="Jiang Z."/>
        </authorList>
    </citation>
    <scope>NUCLEOTIDE SEQUENCE [LARGE SCALE GENOMIC DNA]</scope>
    <source>
        <strain evidence="1 2">NCP973</strain>
        <plasmid evidence="1 2">unnamed1</plasmid>
    </source>
</reference>
<dbReference type="EMBL" id="CP151407">
    <property type="protein sequence ID" value="WZJ23416.1"/>
    <property type="molecule type" value="Genomic_DNA"/>
</dbReference>
<accession>A0ABZ2XLB4</accession>
<protein>
    <recommendedName>
        <fullName evidence="3">SPOR domain-containing protein</fullName>
    </recommendedName>
</protein>
<evidence type="ECO:0000313" key="2">
    <source>
        <dbReference type="Proteomes" id="UP001479520"/>
    </source>
</evidence>
<proteinExistence type="predicted"/>
<geneLocation type="plasmid" evidence="1 2">
    <name>unnamed1</name>
</geneLocation>
<evidence type="ECO:0000313" key="1">
    <source>
        <dbReference type="EMBL" id="WZJ23416.1"/>
    </source>
</evidence>